<dbReference type="EMBL" id="JAWJWF010000047">
    <property type="protein sequence ID" value="KAK6621488.1"/>
    <property type="molecule type" value="Genomic_DNA"/>
</dbReference>
<evidence type="ECO:0000313" key="2">
    <source>
        <dbReference type="EMBL" id="KAK6621488.1"/>
    </source>
</evidence>
<gene>
    <name evidence="2" type="ORF">RUM44_001295</name>
</gene>
<feature type="region of interest" description="Disordered" evidence="1">
    <location>
        <begin position="58"/>
        <end position="98"/>
    </location>
</feature>
<name>A0ABR1AJN4_POLSC</name>
<proteinExistence type="predicted"/>
<protein>
    <submittedName>
        <fullName evidence="2">Uncharacterized protein</fullName>
    </submittedName>
</protein>
<comment type="caution">
    <text evidence="2">The sequence shown here is derived from an EMBL/GenBank/DDBJ whole genome shotgun (WGS) entry which is preliminary data.</text>
</comment>
<evidence type="ECO:0000256" key="1">
    <source>
        <dbReference type="SAM" id="MobiDB-lite"/>
    </source>
</evidence>
<sequence length="98" mass="10672">MAEERRAANAIVRKVSLNLTRDLQVQIRLGSVPATRPPSSLLRDIYVLSPRVMIATVRHAKRPEEDDSEAGSRTKSGVNLQGLKEGSEEQGAGCDDDS</sequence>
<organism evidence="2 3">
    <name type="scientific">Polyplax serrata</name>
    <name type="common">Common mouse louse</name>
    <dbReference type="NCBI Taxonomy" id="468196"/>
    <lineage>
        <taxon>Eukaryota</taxon>
        <taxon>Metazoa</taxon>
        <taxon>Ecdysozoa</taxon>
        <taxon>Arthropoda</taxon>
        <taxon>Hexapoda</taxon>
        <taxon>Insecta</taxon>
        <taxon>Pterygota</taxon>
        <taxon>Neoptera</taxon>
        <taxon>Paraneoptera</taxon>
        <taxon>Psocodea</taxon>
        <taxon>Troctomorpha</taxon>
        <taxon>Phthiraptera</taxon>
        <taxon>Anoplura</taxon>
        <taxon>Polyplacidae</taxon>
        <taxon>Polyplax</taxon>
    </lineage>
</organism>
<keyword evidence="3" id="KW-1185">Reference proteome</keyword>
<reference evidence="2 3" key="1">
    <citation type="submission" date="2023-09" db="EMBL/GenBank/DDBJ databases">
        <title>Genomes of two closely related lineages of the louse Polyplax serrata with different host specificities.</title>
        <authorList>
            <person name="Martinu J."/>
            <person name="Tarabai H."/>
            <person name="Stefka J."/>
            <person name="Hypsa V."/>
        </authorList>
    </citation>
    <scope>NUCLEOTIDE SEQUENCE [LARGE SCALE GENOMIC DNA]</scope>
    <source>
        <strain evidence="2">98ZLc_SE</strain>
    </source>
</reference>
<dbReference type="Proteomes" id="UP001359485">
    <property type="component" value="Unassembled WGS sequence"/>
</dbReference>
<accession>A0ABR1AJN4</accession>
<evidence type="ECO:0000313" key="3">
    <source>
        <dbReference type="Proteomes" id="UP001359485"/>
    </source>
</evidence>